<dbReference type="SUPFAM" id="SSF160369">
    <property type="entry name" value="Ribosomal protein L10-like"/>
    <property type="match status" value="1"/>
</dbReference>
<comment type="subunit">
    <text evidence="6">Component of the mitochondrial ribosome large subunit (39S) which comprises a 16S rRNA and about 50 distinct proteins.</text>
</comment>
<dbReference type="GO" id="GO:0005840">
    <property type="term" value="C:ribosome"/>
    <property type="evidence" value="ECO:0007669"/>
    <property type="project" value="UniProtKB-KW"/>
</dbReference>
<dbReference type="PANTHER" id="PTHR11560">
    <property type="entry name" value="39S RIBOSOMAL PROTEIN L10, MITOCHONDRIAL"/>
    <property type="match status" value="1"/>
</dbReference>
<keyword evidence="3" id="KW-0687">Ribonucleoprotein</keyword>
<organism evidence="7">
    <name type="scientific">Nyssomyia neivai</name>
    <dbReference type="NCBI Taxonomy" id="330878"/>
    <lineage>
        <taxon>Eukaryota</taxon>
        <taxon>Metazoa</taxon>
        <taxon>Ecdysozoa</taxon>
        <taxon>Arthropoda</taxon>
        <taxon>Hexapoda</taxon>
        <taxon>Insecta</taxon>
        <taxon>Pterygota</taxon>
        <taxon>Neoptera</taxon>
        <taxon>Endopterygota</taxon>
        <taxon>Diptera</taxon>
        <taxon>Nematocera</taxon>
        <taxon>Psychodoidea</taxon>
        <taxon>Psychodidae</taxon>
        <taxon>Nyssomyia</taxon>
    </lineage>
</organism>
<dbReference type="FunFam" id="3.30.70.1730:FF:000012">
    <property type="entry name" value="Mitochondrial Ribosomal Protein, Large"/>
    <property type="match status" value="1"/>
</dbReference>
<comment type="similarity">
    <text evidence="1">Belongs to the universal ribosomal protein uL10 family.</text>
</comment>
<dbReference type="InterPro" id="IPR001790">
    <property type="entry name" value="Ribosomal_uL10"/>
</dbReference>
<dbReference type="GO" id="GO:1990904">
    <property type="term" value="C:ribonucleoprotein complex"/>
    <property type="evidence" value="ECO:0007669"/>
    <property type="project" value="UniProtKB-KW"/>
</dbReference>
<dbReference type="InterPro" id="IPR047865">
    <property type="entry name" value="Ribosomal_uL10_bac_type"/>
</dbReference>
<evidence type="ECO:0000256" key="2">
    <source>
        <dbReference type="ARBA" id="ARBA00022980"/>
    </source>
</evidence>
<evidence type="ECO:0000256" key="3">
    <source>
        <dbReference type="ARBA" id="ARBA00023274"/>
    </source>
</evidence>
<evidence type="ECO:0000256" key="1">
    <source>
        <dbReference type="ARBA" id="ARBA00008889"/>
    </source>
</evidence>
<dbReference type="AlphaFoldDB" id="A0A1L8DRI8"/>
<dbReference type="Gene3D" id="3.30.70.1730">
    <property type="match status" value="1"/>
</dbReference>
<name>A0A1L8DRI8_9DIPT</name>
<dbReference type="EMBL" id="GFDF01005035">
    <property type="protein sequence ID" value="JAV09049.1"/>
    <property type="molecule type" value="Transcribed_RNA"/>
</dbReference>
<evidence type="ECO:0000256" key="5">
    <source>
        <dbReference type="ARBA" id="ARBA00035716"/>
    </source>
</evidence>
<dbReference type="InterPro" id="IPR043141">
    <property type="entry name" value="Ribosomal_uL10-like_sf"/>
</dbReference>
<evidence type="ECO:0000313" key="7">
    <source>
        <dbReference type="EMBL" id="JAV09049.1"/>
    </source>
</evidence>
<sequence>MASIANKLFLQTQTPLLLARRFRGKINIQRPRKPHYTRALVEAVTRPIYEQPPQTRETCLMPRKNKVEVPENPYLQIIAKELLNWFNHSKCTGIFHLNSINAEDMFKAKVLFHKQNMHLKVYPKKALALGLSGGKYEEILPLFDAHCAVVFSLDGNPSRMLKITKKVPQLILIGAIAEDRILSKNQFVDYAALPGIDIVRAQLVGVLNSAAGDLVGKMEASQSTIVRMLEAHAKTDK</sequence>
<protein>
    <recommendedName>
        <fullName evidence="4">Large ribosomal subunit protein uL10m</fullName>
    </recommendedName>
    <alternativeName>
        <fullName evidence="5">39S ribosomal protein L10, mitochondrial</fullName>
    </alternativeName>
</protein>
<reference evidence="7" key="1">
    <citation type="submission" date="2016-12" db="EMBL/GenBank/DDBJ databases">
        <title>An insight into the sialome and mialome of the sand fly, Nyssomyia neivai.</title>
        <authorList>
            <person name="Sebastian V."/>
            <person name="Goulart T.M."/>
            <person name="Oliveira W."/>
            <person name="Calvo E."/>
            <person name="Oliveira L.F."/>
            <person name="Pinto M.C."/>
            <person name="Rosselino A.M."/>
            <person name="Ribeiro J.M."/>
        </authorList>
    </citation>
    <scope>NUCLEOTIDE SEQUENCE</scope>
</reference>
<dbReference type="Pfam" id="PF00466">
    <property type="entry name" value="Ribosomal_L10"/>
    <property type="match status" value="1"/>
</dbReference>
<proteinExistence type="inferred from homology"/>
<evidence type="ECO:0000256" key="6">
    <source>
        <dbReference type="ARBA" id="ARBA00038782"/>
    </source>
</evidence>
<accession>A0A1L8DRI8</accession>
<evidence type="ECO:0000256" key="4">
    <source>
        <dbReference type="ARBA" id="ARBA00035707"/>
    </source>
</evidence>
<keyword evidence="2 7" id="KW-0689">Ribosomal protein</keyword>